<reference evidence="1" key="1">
    <citation type="submission" date="2019-03" db="EMBL/GenBank/DDBJ databases">
        <title>Metabolic reconstructions from genomes of highly enriched 'Candidatus Accumulibacter' and 'Candidatus Competibacter' bioreactor populations.</title>
        <authorList>
            <person name="Annavajhala M.K."/>
            <person name="Welles L."/>
            <person name="Abbas B."/>
            <person name="Sorokin D."/>
            <person name="Park H."/>
            <person name="Van Loosdrecht M."/>
            <person name="Chandran K."/>
        </authorList>
    </citation>
    <scope>NUCLEOTIDE SEQUENCE</scope>
    <source>
        <strain evidence="1">SBR_L</strain>
    </source>
</reference>
<evidence type="ECO:0000313" key="1">
    <source>
        <dbReference type="EMBL" id="NMQ06350.1"/>
    </source>
</evidence>
<keyword evidence="2" id="KW-1185">Reference proteome</keyword>
<evidence type="ECO:0000313" key="2">
    <source>
        <dbReference type="Proteomes" id="UP000886469"/>
    </source>
</evidence>
<name>A0ABX1T9J0_9PROT</name>
<protein>
    <submittedName>
        <fullName evidence="1">Uncharacterized protein</fullName>
    </submittedName>
</protein>
<sequence>MDDVDPLSMIVNRVNCCKKTVVTYLHGIGTYSPFIFTDELKVFDQRQADYYSSLNDIKKIEIYDFATKRNSDNAQSQVTPKAVIFLFATYEVQRHNCSRRKAGFTGARQNMPS</sequence>
<dbReference type="Proteomes" id="UP000886469">
    <property type="component" value="Unassembled WGS sequence"/>
</dbReference>
<dbReference type="RefSeq" id="WP_169070906.1">
    <property type="nucleotide sequence ID" value="NZ_SPMX01000041.1"/>
</dbReference>
<gene>
    <name evidence="1" type="ORF">E4Q08_14350</name>
</gene>
<dbReference type="EMBL" id="SPMX01000041">
    <property type="protein sequence ID" value="NMQ06350.1"/>
    <property type="molecule type" value="Genomic_DNA"/>
</dbReference>
<accession>A0ABX1T9J0</accession>
<comment type="caution">
    <text evidence="1">The sequence shown here is derived from an EMBL/GenBank/DDBJ whole genome shotgun (WGS) entry which is preliminary data.</text>
</comment>
<proteinExistence type="predicted"/>
<organism evidence="1 2">
    <name type="scientific">Candidatus Accumulibacter contiguus</name>
    <dbReference type="NCBI Taxonomy" id="2954381"/>
    <lineage>
        <taxon>Bacteria</taxon>
        <taxon>Pseudomonadati</taxon>
        <taxon>Pseudomonadota</taxon>
        <taxon>Betaproteobacteria</taxon>
        <taxon>Candidatus Accumulibacter</taxon>
    </lineage>
</organism>